<protein>
    <submittedName>
        <fullName evidence="1">Uncharacterized protein</fullName>
    </submittedName>
</protein>
<name>A0A4D6NU18_VIGUN</name>
<dbReference type="Proteomes" id="UP000501690">
    <property type="component" value="Linkage Group LG11"/>
</dbReference>
<dbReference type="EMBL" id="CP039355">
    <property type="protein sequence ID" value="QCE15257.1"/>
    <property type="molecule type" value="Genomic_DNA"/>
</dbReference>
<gene>
    <name evidence="1" type="ORF">DEO72_LG11g2266</name>
</gene>
<dbReference type="AlphaFoldDB" id="A0A4D6NU18"/>
<evidence type="ECO:0000313" key="1">
    <source>
        <dbReference type="EMBL" id="QCE15257.1"/>
    </source>
</evidence>
<sequence>MEISQDTLVKCFEILGSQQVDVMTEVVVFPTMLRMKELGAQGRVRMFLHEVQCEEGC</sequence>
<proteinExistence type="predicted"/>
<accession>A0A4D6NU18</accession>
<evidence type="ECO:0000313" key="2">
    <source>
        <dbReference type="Proteomes" id="UP000501690"/>
    </source>
</evidence>
<organism evidence="1 2">
    <name type="scientific">Vigna unguiculata</name>
    <name type="common">Cowpea</name>
    <dbReference type="NCBI Taxonomy" id="3917"/>
    <lineage>
        <taxon>Eukaryota</taxon>
        <taxon>Viridiplantae</taxon>
        <taxon>Streptophyta</taxon>
        <taxon>Embryophyta</taxon>
        <taxon>Tracheophyta</taxon>
        <taxon>Spermatophyta</taxon>
        <taxon>Magnoliopsida</taxon>
        <taxon>eudicotyledons</taxon>
        <taxon>Gunneridae</taxon>
        <taxon>Pentapetalae</taxon>
        <taxon>rosids</taxon>
        <taxon>fabids</taxon>
        <taxon>Fabales</taxon>
        <taxon>Fabaceae</taxon>
        <taxon>Papilionoideae</taxon>
        <taxon>50 kb inversion clade</taxon>
        <taxon>NPAAA clade</taxon>
        <taxon>indigoferoid/millettioid clade</taxon>
        <taxon>Phaseoleae</taxon>
        <taxon>Vigna</taxon>
    </lineage>
</organism>
<reference evidence="1 2" key="1">
    <citation type="submission" date="2019-04" db="EMBL/GenBank/DDBJ databases">
        <title>An improved genome assembly and genetic linkage map for asparagus bean, Vigna unguiculata ssp. sesquipedialis.</title>
        <authorList>
            <person name="Xia Q."/>
            <person name="Zhang R."/>
            <person name="Dong Y."/>
        </authorList>
    </citation>
    <scope>NUCLEOTIDE SEQUENCE [LARGE SCALE GENOMIC DNA]</scope>
    <source>
        <tissue evidence="1">Leaf</tissue>
    </source>
</reference>
<keyword evidence="2" id="KW-1185">Reference proteome</keyword>